<dbReference type="Gene3D" id="3.30.420.10">
    <property type="entry name" value="Ribonuclease H-like superfamily/Ribonuclease H"/>
    <property type="match status" value="1"/>
</dbReference>
<dbReference type="InterPro" id="IPR036397">
    <property type="entry name" value="RNaseH_sf"/>
</dbReference>
<name>A0A087TB68_STEMI</name>
<reference evidence="1 2" key="1">
    <citation type="submission" date="2013-11" db="EMBL/GenBank/DDBJ databases">
        <title>Genome sequencing of Stegodyphus mimosarum.</title>
        <authorList>
            <person name="Bechsgaard J."/>
        </authorList>
    </citation>
    <scope>NUCLEOTIDE SEQUENCE [LARGE SCALE GENOMIC DNA]</scope>
</reference>
<evidence type="ECO:0000313" key="1">
    <source>
        <dbReference type="EMBL" id="KFM62357.1"/>
    </source>
</evidence>
<dbReference type="AlphaFoldDB" id="A0A087TB68"/>
<evidence type="ECO:0000313" key="2">
    <source>
        <dbReference type="Proteomes" id="UP000054359"/>
    </source>
</evidence>
<dbReference type="EMBL" id="KK114399">
    <property type="protein sequence ID" value="KFM62357.1"/>
    <property type="molecule type" value="Genomic_DNA"/>
</dbReference>
<organism evidence="1 2">
    <name type="scientific">Stegodyphus mimosarum</name>
    <name type="common">African social velvet spider</name>
    <dbReference type="NCBI Taxonomy" id="407821"/>
    <lineage>
        <taxon>Eukaryota</taxon>
        <taxon>Metazoa</taxon>
        <taxon>Ecdysozoa</taxon>
        <taxon>Arthropoda</taxon>
        <taxon>Chelicerata</taxon>
        <taxon>Arachnida</taxon>
        <taxon>Araneae</taxon>
        <taxon>Araneomorphae</taxon>
        <taxon>Entelegynae</taxon>
        <taxon>Eresoidea</taxon>
        <taxon>Eresidae</taxon>
        <taxon>Stegodyphus</taxon>
    </lineage>
</organism>
<dbReference type="GO" id="GO:0003676">
    <property type="term" value="F:nucleic acid binding"/>
    <property type="evidence" value="ECO:0007669"/>
    <property type="project" value="InterPro"/>
</dbReference>
<feature type="non-terminal residue" evidence="1">
    <location>
        <position position="68"/>
    </location>
</feature>
<dbReference type="Proteomes" id="UP000054359">
    <property type="component" value="Unassembled WGS sequence"/>
</dbReference>
<sequence length="68" mass="7650">MVPDLKHIEHIWHALGRHLSAFNPPPQTLAALPTALEEQWLSLPVELTDRITESITHHCMCCIASRGD</sequence>
<keyword evidence="2" id="KW-1185">Reference proteome</keyword>
<accession>A0A087TB68</accession>
<protein>
    <submittedName>
        <fullName evidence="1">Uncharacterized protein</fullName>
    </submittedName>
</protein>
<proteinExistence type="predicted"/>
<gene>
    <name evidence="1" type="ORF">X975_05467</name>
</gene>